<dbReference type="SUPFAM" id="SSF81383">
    <property type="entry name" value="F-box domain"/>
    <property type="match status" value="1"/>
</dbReference>
<evidence type="ECO:0000313" key="4">
    <source>
        <dbReference type="Proteomes" id="UP000242715"/>
    </source>
</evidence>
<dbReference type="EMBL" id="DF973705">
    <property type="protein sequence ID" value="GAU38191.1"/>
    <property type="molecule type" value="Genomic_DNA"/>
</dbReference>
<dbReference type="NCBIfam" id="TIGR01640">
    <property type="entry name" value="F_box_assoc_1"/>
    <property type="match status" value="1"/>
</dbReference>
<evidence type="ECO:0000313" key="3">
    <source>
        <dbReference type="EMBL" id="GAU38191.1"/>
    </source>
</evidence>
<proteinExistence type="predicted"/>
<protein>
    <submittedName>
        <fullName evidence="3">Uncharacterized protein</fullName>
    </submittedName>
</protein>
<dbReference type="PANTHER" id="PTHR31672">
    <property type="entry name" value="BNACNNG10540D PROTEIN"/>
    <property type="match status" value="1"/>
</dbReference>
<reference evidence="4" key="1">
    <citation type="journal article" date="2017" name="Front. Plant Sci.">
        <title>Climate Clever Clovers: New Paradigm to Reduce the Environmental Footprint of Ruminants by Breeding Low Methanogenic Forages Utilizing Haplotype Variation.</title>
        <authorList>
            <person name="Kaur P."/>
            <person name="Appels R."/>
            <person name="Bayer P.E."/>
            <person name="Keeble-Gagnere G."/>
            <person name="Wang J."/>
            <person name="Hirakawa H."/>
            <person name="Shirasawa K."/>
            <person name="Vercoe P."/>
            <person name="Stefanova K."/>
            <person name="Durmic Z."/>
            <person name="Nichols P."/>
            <person name="Revell C."/>
            <person name="Isobe S.N."/>
            <person name="Edwards D."/>
            <person name="Erskine W."/>
        </authorList>
    </citation>
    <scope>NUCLEOTIDE SEQUENCE [LARGE SCALE GENOMIC DNA]</scope>
    <source>
        <strain evidence="4">cv. Daliak</strain>
    </source>
</reference>
<dbReference type="Proteomes" id="UP000242715">
    <property type="component" value="Unassembled WGS sequence"/>
</dbReference>
<dbReference type="InterPro" id="IPR050796">
    <property type="entry name" value="SCF_F-box_component"/>
</dbReference>
<dbReference type="InterPro" id="IPR036047">
    <property type="entry name" value="F-box-like_dom_sf"/>
</dbReference>
<dbReference type="AlphaFoldDB" id="A0A2Z6N3C9"/>
<feature type="domain" description="F-box" evidence="1">
    <location>
        <begin position="23"/>
        <end position="58"/>
    </location>
</feature>
<dbReference type="InterPro" id="IPR001810">
    <property type="entry name" value="F-box_dom"/>
</dbReference>
<dbReference type="InterPro" id="IPR006527">
    <property type="entry name" value="F-box-assoc_dom_typ1"/>
</dbReference>
<evidence type="ECO:0000259" key="1">
    <source>
        <dbReference type="Pfam" id="PF00646"/>
    </source>
</evidence>
<evidence type="ECO:0000259" key="2">
    <source>
        <dbReference type="Pfam" id="PF07734"/>
    </source>
</evidence>
<feature type="domain" description="F-box associated beta-propeller type 1" evidence="2">
    <location>
        <begin position="118"/>
        <end position="403"/>
    </location>
</feature>
<dbReference type="InterPro" id="IPR017451">
    <property type="entry name" value="F-box-assoc_interact_dom"/>
</dbReference>
<dbReference type="Pfam" id="PF07734">
    <property type="entry name" value="FBA_1"/>
    <property type="match status" value="1"/>
</dbReference>
<keyword evidence="4" id="KW-1185">Reference proteome</keyword>
<dbReference type="PANTHER" id="PTHR31672:SF13">
    <property type="entry name" value="F-BOX PROTEIN CPR30-LIKE"/>
    <property type="match status" value="1"/>
</dbReference>
<dbReference type="OrthoDB" id="591557at2759"/>
<organism evidence="3 4">
    <name type="scientific">Trifolium subterraneum</name>
    <name type="common">Subterranean clover</name>
    <dbReference type="NCBI Taxonomy" id="3900"/>
    <lineage>
        <taxon>Eukaryota</taxon>
        <taxon>Viridiplantae</taxon>
        <taxon>Streptophyta</taxon>
        <taxon>Embryophyta</taxon>
        <taxon>Tracheophyta</taxon>
        <taxon>Spermatophyta</taxon>
        <taxon>Magnoliopsida</taxon>
        <taxon>eudicotyledons</taxon>
        <taxon>Gunneridae</taxon>
        <taxon>Pentapetalae</taxon>
        <taxon>rosids</taxon>
        <taxon>fabids</taxon>
        <taxon>Fabales</taxon>
        <taxon>Fabaceae</taxon>
        <taxon>Papilionoideae</taxon>
        <taxon>50 kb inversion clade</taxon>
        <taxon>NPAAA clade</taxon>
        <taxon>Hologalegina</taxon>
        <taxon>IRL clade</taxon>
        <taxon>Trifolieae</taxon>
        <taxon>Trifolium</taxon>
    </lineage>
</organism>
<gene>
    <name evidence="3" type="ORF">TSUD_264170</name>
</gene>
<name>A0A2Z6N3C9_TRISU</name>
<accession>A0A2Z6N3C9</accession>
<sequence>MDLSQFQSHRPPPNALSSRKIVPNDLMIKAFSCLPVKSLMRLSCMSKFYNSLISNPFFIKMHLRQSSRNPHLAIVSKQVFPCVRFIVPMSKILENTRINFPFYQLPCPLSDTEHCWLVGSCNGLLCYAYYSNDTRNYYQHSWLKFYNPATKVESKELAFIEDHFNDSYFYTRYIFGYDILTDMYKVVALHLIGDGKTVMRTVVRVFTLGDHAWRIIESFLVAPLRLDFPSSESSGVYFNGYVYWLALKNCVHANMCYETNGITIDQFVIMSLDLGTETHMQLLPPEGFDEVPHVDPIIRVLNDSLCFCHDFQQTHFVIWKMEKFGVVGSWTQLFKISYDLNILSIFSWLPLHISENNNTVMLANRQGYSAMIYNFEEDSVEILSNYKALWTFSKDHVESLVSIC</sequence>
<dbReference type="Pfam" id="PF00646">
    <property type="entry name" value="F-box"/>
    <property type="match status" value="1"/>
</dbReference>